<evidence type="ECO:0000259" key="1">
    <source>
        <dbReference type="SMART" id="SM00672"/>
    </source>
</evidence>
<dbReference type="InterPro" id="IPR006598">
    <property type="entry name" value="CAP10"/>
</dbReference>
<feature type="domain" description="Glycosyl transferase CAP10" evidence="1">
    <location>
        <begin position="170"/>
        <end position="416"/>
    </location>
</feature>
<dbReference type="Pfam" id="PF05686">
    <property type="entry name" value="Glyco_transf_90"/>
    <property type="match status" value="1"/>
</dbReference>
<dbReference type="SMART" id="SM00672">
    <property type="entry name" value="CAP10"/>
    <property type="match status" value="1"/>
</dbReference>
<dbReference type="PANTHER" id="PTHR12203:SF99">
    <property type="entry name" value="OS04G0534100 PROTEIN"/>
    <property type="match status" value="1"/>
</dbReference>
<reference evidence="2" key="1">
    <citation type="submission" date="2015-03" db="EMBL/GenBank/DDBJ databases">
        <title>A transcriptome of Araucaria cunninghamii, an australian fine timber species.</title>
        <authorList>
            <person name="Jing Yi C.J.Y."/>
            <person name="Yin San L.Y.S."/>
            <person name="Abdul Karim S.S."/>
            <person name="Wan Azmi N.N."/>
            <person name="Hercus R.R."/>
            <person name="Croft L.L."/>
        </authorList>
    </citation>
    <scope>NUCLEOTIDE SEQUENCE</scope>
    <source>
        <strain evidence="2">MI0301</strain>
        <tissue evidence="2">Leaf</tissue>
    </source>
</reference>
<sequence length="491" mass="57459">MKRFRVGSISCLLVLVFLVTFCFLFKRWSDELWAEQSIAASNLFRPKAYTEATLWERITKARDIVGCSPRTVCSTSSFSSWFPKNKERSYNSGDAESCPFYFKFIREDLKPWAESGITREAMEIAKTKASFRVMIVDGRLFMESYHHCFQTRDLFTVWGLVQLLQFYPGMVPDLDLMFYCGDRTVVRKDQHKNHNKPPPPVFHYCGSTHSYDIPFPDWSFWGWPEIKIPPWEGLVQDIRKGSQRVKWKDRDSKAYWKGNPWVSPKRKELMKCSKTPGWNAQLYAQDWAKESKKGFRDSKLSDQCNHRYKIYTEGIAWSVSLKYIMACDSPTLLITPEYHDFFLRGLLPRQHYWPITSNKKCQSIEFAVNWGNAHPEESMWIGREGSDFIWNELKMKYVYDYMLHALTEYSKLLKYKPTVTEKAAEYCSGTILCIANEAEKVYMRESMIKGSSRSNPCRLDDAIADVKAVRNFTVKKEKSVSDVRRMEEGTT</sequence>
<dbReference type="PANTHER" id="PTHR12203">
    <property type="entry name" value="KDEL LYS-ASP-GLU-LEU CONTAINING - RELATED"/>
    <property type="match status" value="1"/>
</dbReference>
<dbReference type="InterPro" id="IPR051091">
    <property type="entry name" value="O-Glucosyltr/Glycosyltrsf_90"/>
</dbReference>
<evidence type="ECO:0000313" key="2">
    <source>
        <dbReference type="EMBL" id="JAG93514.1"/>
    </source>
</evidence>
<proteinExistence type="predicted"/>
<accession>A0A0D6QSQ1</accession>
<organism evidence="2">
    <name type="scientific">Araucaria cunninghamii</name>
    <name type="common">Hoop pine</name>
    <name type="synonym">Moreton Bay pine</name>
    <dbReference type="NCBI Taxonomy" id="56994"/>
    <lineage>
        <taxon>Eukaryota</taxon>
        <taxon>Viridiplantae</taxon>
        <taxon>Streptophyta</taxon>
        <taxon>Embryophyta</taxon>
        <taxon>Tracheophyta</taxon>
        <taxon>Spermatophyta</taxon>
        <taxon>Pinopsida</taxon>
        <taxon>Pinidae</taxon>
        <taxon>Conifers II</taxon>
        <taxon>Araucariales</taxon>
        <taxon>Araucariaceae</taxon>
        <taxon>Araucaria</taxon>
    </lineage>
</organism>
<protein>
    <recommendedName>
        <fullName evidence="1">Glycosyl transferase CAP10 domain-containing protein</fullName>
    </recommendedName>
</protein>
<name>A0A0D6QSQ1_ARACU</name>
<dbReference type="AlphaFoldDB" id="A0A0D6QSQ1"/>
<dbReference type="EMBL" id="GCKF01046527">
    <property type="protein sequence ID" value="JAG93514.1"/>
    <property type="molecule type" value="Transcribed_RNA"/>
</dbReference>